<dbReference type="InterPro" id="IPR002641">
    <property type="entry name" value="PNPLA_dom"/>
</dbReference>
<organism evidence="7 8">
    <name type="scientific">Streptantibioticus rubrisoli</name>
    <dbReference type="NCBI Taxonomy" id="1387313"/>
    <lineage>
        <taxon>Bacteria</taxon>
        <taxon>Bacillati</taxon>
        <taxon>Actinomycetota</taxon>
        <taxon>Actinomycetes</taxon>
        <taxon>Kitasatosporales</taxon>
        <taxon>Streptomycetaceae</taxon>
        <taxon>Streptantibioticus</taxon>
    </lineage>
</organism>
<dbReference type="RefSeq" id="WP_255924808.1">
    <property type="nucleotide sequence ID" value="NZ_JANFNH010000001.1"/>
</dbReference>
<feature type="active site" description="Nucleophile" evidence="4">
    <location>
        <position position="65"/>
    </location>
</feature>
<evidence type="ECO:0000256" key="1">
    <source>
        <dbReference type="ARBA" id="ARBA00022801"/>
    </source>
</evidence>
<keyword evidence="3 4" id="KW-0443">Lipid metabolism</keyword>
<feature type="short sequence motif" description="GXSXG" evidence="4">
    <location>
        <begin position="63"/>
        <end position="67"/>
    </location>
</feature>
<feature type="region of interest" description="Disordered" evidence="5">
    <location>
        <begin position="1"/>
        <end position="24"/>
    </location>
</feature>
<evidence type="ECO:0000259" key="6">
    <source>
        <dbReference type="PROSITE" id="PS51635"/>
    </source>
</evidence>
<feature type="active site" description="Proton acceptor" evidence="4">
    <location>
        <position position="226"/>
    </location>
</feature>
<evidence type="ECO:0000256" key="4">
    <source>
        <dbReference type="PROSITE-ProRule" id="PRU01161"/>
    </source>
</evidence>
<accession>A0ABT1P684</accession>
<reference evidence="7 8" key="1">
    <citation type="submission" date="2022-06" db="EMBL/GenBank/DDBJ databases">
        <title>Draft genome sequence of type strain Streptomyces rubrisoli DSM 42083.</title>
        <authorList>
            <person name="Duangmal K."/>
            <person name="Klaysubun C."/>
        </authorList>
    </citation>
    <scope>NUCLEOTIDE SEQUENCE [LARGE SCALE GENOMIC DNA]</scope>
    <source>
        <strain evidence="7 8">DSM 42083</strain>
    </source>
</reference>
<dbReference type="PANTHER" id="PTHR14226">
    <property type="entry name" value="NEUROPATHY TARGET ESTERASE/SWISS CHEESE D.MELANOGASTER"/>
    <property type="match status" value="1"/>
</dbReference>
<evidence type="ECO:0000256" key="2">
    <source>
        <dbReference type="ARBA" id="ARBA00022963"/>
    </source>
</evidence>
<feature type="short sequence motif" description="GXGXXG" evidence="4">
    <location>
        <begin position="31"/>
        <end position="36"/>
    </location>
</feature>
<evidence type="ECO:0000313" key="8">
    <source>
        <dbReference type="Proteomes" id="UP001206206"/>
    </source>
</evidence>
<comment type="caution">
    <text evidence="7">The sequence shown here is derived from an EMBL/GenBank/DDBJ whole genome shotgun (WGS) entry which is preliminary data.</text>
</comment>
<evidence type="ECO:0000256" key="3">
    <source>
        <dbReference type="ARBA" id="ARBA00023098"/>
    </source>
</evidence>
<dbReference type="PROSITE" id="PS51635">
    <property type="entry name" value="PNPLA"/>
    <property type="match status" value="1"/>
</dbReference>
<proteinExistence type="predicted"/>
<evidence type="ECO:0000256" key="5">
    <source>
        <dbReference type="SAM" id="MobiDB-lite"/>
    </source>
</evidence>
<dbReference type="SUPFAM" id="SSF52151">
    <property type="entry name" value="FabD/lysophospholipase-like"/>
    <property type="match status" value="1"/>
</dbReference>
<dbReference type="InterPro" id="IPR050301">
    <property type="entry name" value="NTE"/>
</dbReference>
<evidence type="ECO:0000313" key="7">
    <source>
        <dbReference type="EMBL" id="MCQ4040874.1"/>
    </source>
</evidence>
<feature type="short sequence motif" description="DGA/G" evidence="4">
    <location>
        <begin position="226"/>
        <end position="228"/>
    </location>
</feature>
<gene>
    <name evidence="7" type="ORF">NON19_02235</name>
</gene>
<dbReference type="PANTHER" id="PTHR14226:SF57">
    <property type="entry name" value="BLR7027 PROTEIN"/>
    <property type="match status" value="1"/>
</dbReference>
<dbReference type="Pfam" id="PF01734">
    <property type="entry name" value="Patatin"/>
    <property type="match status" value="1"/>
</dbReference>
<dbReference type="InterPro" id="IPR016035">
    <property type="entry name" value="Acyl_Trfase/lysoPLipase"/>
</dbReference>
<feature type="domain" description="PNPLA" evidence="6">
    <location>
        <begin position="27"/>
        <end position="239"/>
    </location>
</feature>
<keyword evidence="8" id="KW-1185">Reference proteome</keyword>
<dbReference type="EMBL" id="JANFNH010000001">
    <property type="protein sequence ID" value="MCQ4040874.1"/>
    <property type="molecule type" value="Genomic_DNA"/>
</dbReference>
<sequence length="338" mass="35397">MATDVAIPQPSDGGSAEGPSSRPRRGLVLGGGGILGAAWTIGALCALEEALDWDPRTADVILGTSAGAIIASGLALGVRTSELRDHQRGLEVTTGPLRGVRVDYDTWVGGARPMRPGMGMGSPRLLRGLALHPRRLPLPTMIAALLPPGRGPLLGVRSAFAALNPSNAWPAGDALRIVSVDFDSGDRVVFGTPGAPRVGLADAVVASCALPAWFAPIPIDGHRYIDGGVWSETNLDLMAPGGLDEVFVLAPTATRTTDQPHGVANRLDRRLRHTASRRVLREAKLVRDAGAKVRIIAPSPADLTVMGANLMDATRRLTVLETSLRTTAALHPPAATRR</sequence>
<dbReference type="Proteomes" id="UP001206206">
    <property type="component" value="Unassembled WGS sequence"/>
</dbReference>
<keyword evidence="2 4" id="KW-0442">Lipid degradation</keyword>
<protein>
    <submittedName>
        <fullName evidence="7">Patatin-like phospholipase family protein</fullName>
    </submittedName>
</protein>
<dbReference type="Gene3D" id="3.40.1090.10">
    <property type="entry name" value="Cytosolic phospholipase A2 catalytic domain"/>
    <property type="match status" value="2"/>
</dbReference>
<name>A0ABT1P684_9ACTN</name>
<keyword evidence="1 4" id="KW-0378">Hydrolase</keyword>